<proteinExistence type="predicted"/>
<sequence length="303" mass="31286">MQPPGWYPDPSGQPQSFRFWDGQVWTPVTTRDPNTPWPTPAELGRPGLQPLGQGADRPAGPSLGVPPAPTGPAPQPPRSTTPLVIGGAVFVLIAVIIGIALWRTGGGQPSPAPSAPAAPSVPSAAGTPSGPVRLRCDNGNGNATNLQAPSYSSTGARYDAPSNFAFRYSKSYWEWADDFSAFGVYSGGQEAGIVLGGLSAGNGFTDTATAGEQVLSCMEGTLSSDKPTKAEGARTEPIEIGGMQGHRTTARMSSPSEARPLLVTITVVDSGQPGKLAQLITFVREGNPVAAQVEQAASTLRRG</sequence>
<evidence type="ECO:0000256" key="1">
    <source>
        <dbReference type="SAM" id="MobiDB-lite"/>
    </source>
</evidence>
<evidence type="ECO:0000259" key="3">
    <source>
        <dbReference type="Pfam" id="PF10708"/>
    </source>
</evidence>
<dbReference type="Pfam" id="PF10708">
    <property type="entry name" value="DUF2510"/>
    <property type="match status" value="1"/>
</dbReference>
<feature type="domain" description="DUF2510" evidence="3">
    <location>
        <begin position="4"/>
        <end position="36"/>
    </location>
</feature>
<accession>A0A255GGW4</accession>
<gene>
    <name evidence="4" type="ORF">CGZ94_11415</name>
</gene>
<name>A0A255GGW4_9ACTN</name>
<evidence type="ECO:0000313" key="5">
    <source>
        <dbReference type="Proteomes" id="UP000215896"/>
    </source>
</evidence>
<dbReference type="OrthoDB" id="2004788at2"/>
<keyword evidence="5" id="KW-1185">Reference proteome</keyword>
<feature type="region of interest" description="Disordered" evidence="1">
    <location>
        <begin position="106"/>
        <end position="148"/>
    </location>
</feature>
<feature type="compositionally biased region" description="Low complexity" evidence="1">
    <location>
        <begin position="117"/>
        <end position="131"/>
    </location>
</feature>
<evidence type="ECO:0000313" key="4">
    <source>
        <dbReference type="EMBL" id="OYO13563.1"/>
    </source>
</evidence>
<dbReference type="AlphaFoldDB" id="A0A255GGW4"/>
<dbReference type="RefSeq" id="WP_094405676.1">
    <property type="nucleotide sequence ID" value="NZ_NMVO01000013.1"/>
</dbReference>
<comment type="caution">
    <text evidence="4">The sequence shown here is derived from an EMBL/GenBank/DDBJ whole genome shotgun (WGS) entry which is preliminary data.</text>
</comment>
<keyword evidence="2" id="KW-0812">Transmembrane</keyword>
<reference evidence="4 5" key="1">
    <citation type="submission" date="2017-07" db="EMBL/GenBank/DDBJ databases">
        <title>Draft whole genome sequences of clinical Proprionibacteriaceae strains.</title>
        <authorList>
            <person name="Bernier A.-M."/>
            <person name="Bernard K."/>
            <person name="Domingo M.-C."/>
        </authorList>
    </citation>
    <scope>NUCLEOTIDE SEQUENCE [LARGE SCALE GENOMIC DNA]</scope>
    <source>
        <strain evidence="4 5">NML 030167</strain>
    </source>
</reference>
<dbReference type="InterPro" id="IPR018929">
    <property type="entry name" value="DUF2510"/>
</dbReference>
<dbReference type="EMBL" id="NMVO01000013">
    <property type="protein sequence ID" value="OYO13563.1"/>
    <property type="molecule type" value="Genomic_DNA"/>
</dbReference>
<feature type="compositionally biased region" description="Polar residues" evidence="1">
    <location>
        <begin position="139"/>
        <end position="148"/>
    </location>
</feature>
<organism evidence="4 5">
    <name type="scientific">Enemella evansiae</name>
    <dbReference type="NCBI Taxonomy" id="2016499"/>
    <lineage>
        <taxon>Bacteria</taxon>
        <taxon>Bacillati</taxon>
        <taxon>Actinomycetota</taxon>
        <taxon>Actinomycetes</taxon>
        <taxon>Propionibacteriales</taxon>
        <taxon>Propionibacteriaceae</taxon>
        <taxon>Enemella</taxon>
    </lineage>
</organism>
<feature type="transmembrane region" description="Helical" evidence="2">
    <location>
        <begin position="83"/>
        <end position="102"/>
    </location>
</feature>
<feature type="compositionally biased region" description="Low complexity" evidence="1">
    <location>
        <begin position="43"/>
        <end position="54"/>
    </location>
</feature>
<protein>
    <recommendedName>
        <fullName evidence="3">DUF2510 domain-containing protein</fullName>
    </recommendedName>
</protein>
<keyword evidence="2" id="KW-1133">Transmembrane helix</keyword>
<keyword evidence="2" id="KW-0472">Membrane</keyword>
<dbReference type="Proteomes" id="UP000215896">
    <property type="component" value="Unassembled WGS sequence"/>
</dbReference>
<feature type="compositionally biased region" description="Pro residues" evidence="1">
    <location>
        <begin position="64"/>
        <end position="79"/>
    </location>
</feature>
<evidence type="ECO:0000256" key="2">
    <source>
        <dbReference type="SAM" id="Phobius"/>
    </source>
</evidence>
<feature type="region of interest" description="Disordered" evidence="1">
    <location>
        <begin position="25"/>
        <end position="80"/>
    </location>
</feature>